<dbReference type="PROSITE" id="PS01007">
    <property type="entry name" value="TRANSPOSASE_MUTATOR"/>
    <property type="match status" value="1"/>
</dbReference>
<keyword evidence="6" id="KW-0814">Transposable element</keyword>
<comment type="caution">
    <text evidence="8">The sequence shown here is derived from an EMBL/GenBank/DDBJ whole genome shotgun (WGS) entry which is preliminary data.</text>
</comment>
<dbReference type="RefSeq" id="WP_307259164.1">
    <property type="nucleotide sequence ID" value="NZ_JAUSVL010000001.1"/>
</dbReference>
<dbReference type="GO" id="GO:0004803">
    <property type="term" value="F:transposase activity"/>
    <property type="evidence" value="ECO:0007669"/>
    <property type="project" value="UniProtKB-UniRule"/>
</dbReference>
<dbReference type="PANTHER" id="PTHR33217">
    <property type="entry name" value="TRANSPOSASE FOR INSERTION SEQUENCE ELEMENT IS1081"/>
    <property type="match status" value="1"/>
</dbReference>
<dbReference type="GO" id="GO:0006313">
    <property type="term" value="P:DNA transposition"/>
    <property type="evidence" value="ECO:0007669"/>
    <property type="project" value="UniProtKB-UniRule"/>
</dbReference>
<dbReference type="InterPro" id="IPR001207">
    <property type="entry name" value="Transposase_mutator"/>
</dbReference>
<evidence type="ECO:0000313" key="7">
    <source>
        <dbReference type="EMBL" id="MDQ0288000.1"/>
    </source>
</evidence>
<proteinExistence type="inferred from homology"/>
<dbReference type="NCBIfam" id="NF033543">
    <property type="entry name" value="transpos_IS256"/>
    <property type="match status" value="1"/>
</dbReference>
<evidence type="ECO:0000313" key="8">
    <source>
        <dbReference type="EMBL" id="MDQ0289090.1"/>
    </source>
</evidence>
<dbReference type="Proteomes" id="UP001238163">
    <property type="component" value="Unassembled WGS sequence"/>
</dbReference>
<evidence type="ECO:0000313" key="9">
    <source>
        <dbReference type="Proteomes" id="UP001238163"/>
    </source>
</evidence>
<dbReference type="EMBL" id="JAUSVL010000001">
    <property type="protein sequence ID" value="MDQ0289090.1"/>
    <property type="molecule type" value="Genomic_DNA"/>
</dbReference>
<dbReference type="GO" id="GO:0003677">
    <property type="term" value="F:DNA binding"/>
    <property type="evidence" value="ECO:0007669"/>
    <property type="project" value="UniProtKB-UniRule"/>
</dbReference>
<comment type="function">
    <text evidence="1 6">Required for the transposition of the insertion element.</text>
</comment>
<evidence type="ECO:0000256" key="6">
    <source>
        <dbReference type="RuleBase" id="RU365089"/>
    </source>
</evidence>
<evidence type="ECO:0000256" key="1">
    <source>
        <dbReference type="ARBA" id="ARBA00002190"/>
    </source>
</evidence>
<name>A0AAE4AN59_9BACT</name>
<protein>
    <recommendedName>
        <fullName evidence="6">Mutator family transposase</fullName>
    </recommendedName>
</protein>
<dbReference type="Pfam" id="PF00872">
    <property type="entry name" value="Transposase_mut"/>
    <property type="match status" value="1"/>
</dbReference>
<gene>
    <name evidence="7" type="ORF">J3R75_000107</name>
    <name evidence="8" type="ORF">J3R75_001197</name>
</gene>
<dbReference type="PANTHER" id="PTHR33217:SF7">
    <property type="entry name" value="TRANSPOSASE FOR INSERTION SEQUENCE ELEMENT IS1081"/>
    <property type="match status" value="1"/>
</dbReference>
<evidence type="ECO:0000256" key="3">
    <source>
        <dbReference type="ARBA" id="ARBA00022578"/>
    </source>
</evidence>
<evidence type="ECO:0000256" key="4">
    <source>
        <dbReference type="ARBA" id="ARBA00023125"/>
    </source>
</evidence>
<evidence type="ECO:0000256" key="2">
    <source>
        <dbReference type="ARBA" id="ARBA00010961"/>
    </source>
</evidence>
<keyword evidence="3 6" id="KW-0815">Transposition</keyword>
<comment type="similarity">
    <text evidence="2 6">Belongs to the transposase mutator family.</text>
</comment>
<sequence>MSECTTENPILQSILEHGLDGIAESLRVMLNEAMRLERENHLHASSYQRSAERSGYANGYKNKTVHTRVGSITLDVPQTRDSDFYPSCLERGLRSERALTVAMAEMYVQGVATRNVTEILEKMCGLEVSASQVSKATATLDATLTAWRERPLSEPVDVLLVDARYEKVRRDGNVLDTALLTAYGILPNGRRRVLGVSVEHSEAEIHWRKFFESLAARGLHGLKMIVSDSHAGLQAARKSVFPSVPWQRCQFHIQKNATAYIPKKTMETEVHRDIRTIFSMPSREEAESLLKRTATRYREAKFKDLADWMESNIPEGFTVYSVAKNDFARKRLRTTNMVEFQNKELKKRTRNIRVFPNKGALLRIASAMLIELDEQWLSEEKAYI</sequence>
<evidence type="ECO:0000256" key="5">
    <source>
        <dbReference type="ARBA" id="ARBA00023172"/>
    </source>
</evidence>
<organism evidence="8 9">
    <name type="scientific">Oligosphaera ethanolica</name>
    <dbReference type="NCBI Taxonomy" id="760260"/>
    <lineage>
        <taxon>Bacteria</taxon>
        <taxon>Pseudomonadati</taxon>
        <taxon>Lentisphaerota</taxon>
        <taxon>Oligosphaeria</taxon>
        <taxon>Oligosphaerales</taxon>
        <taxon>Oligosphaeraceae</taxon>
        <taxon>Oligosphaera</taxon>
    </lineage>
</organism>
<keyword evidence="5 6" id="KW-0233">DNA recombination</keyword>
<dbReference type="EMBL" id="JAUSVL010000001">
    <property type="protein sequence ID" value="MDQ0288000.1"/>
    <property type="molecule type" value="Genomic_DNA"/>
</dbReference>
<reference evidence="8" key="1">
    <citation type="submission" date="2023-07" db="EMBL/GenBank/DDBJ databases">
        <title>Genomic Encyclopedia of Type Strains, Phase IV (KMG-IV): sequencing the most valuable type-strain genomes for metagenomic binning, comparative biology and taxonomic classification.</title>
        <authorList>
            <person name="Goeker M."/>
        </authorList>
    </citation>
    <scope>NUCLEOTIDE SEQUENCE</scope>
    <source>
        <strain evidence="8">DSM 24202</strain>
    </source>
</reference>
<keyword evidence="4 6" id="KW-0238">DNA-binding</keyword>
<keyword evidence="9" id="KW-1185">Reference proteome</keyword>
<dbReference type="AlphaFoldDB" id="A0AAE4AN59"/>
<accession>A0AAE4AN59</accession>